<protein>
    <submittedName>
        <fullName evidence="2">Uncharacterized protein</fullName>
    </submittedName>
</protein>
<dbReference type="RefSeq" id="WP_212529616.1">
    <property type="nucleotide sequence ID" value="NZ_JAGSOG010000083.1"/>
</dbReference>
<feature type="chain" id="PRO_5039335165" evidence="1">
    <location>
        <begin position="20"/>
        <end position="842"/>
    </location>
</feature>
<reference evidence="2" key="1">
    <citation type="submission" date="2021-04" db="EMBL/GenBank/DDBJ databases">
        <title>Genome based classification of Actinospica acidithermotolerans sp. nov., an actinobacterium isolated from an Indonesian hot spring.</title>
        <authorList>
            <person name="Kusuma A.B."/>
            <person name="Putra K.E."/>
            <person name="Nafisah S."/>
            <person name="Loh J."/>
            <person name="Nouioui I."/>
            <person name="Goodfellow M."/>
        </authorList>
    </citation>
    <scope>NUCLEOTIDE SEQUENCE</scope>
    <source>
        <strain evidence="2">CSCA 57</strain>
    </source>
</reference>
<evidence type="ECO:0000313" key="2">
    <source>
        <dbReference type="EMBL" id="MBR7835103.1"/>
    </source>
</evidence>
<name>A0A941EQ55_9ACTN</name>
<dbReference type="Proteomes" id="UP000675781">
    <property type="component" value="Unassembled WGS sequence"/>
</dbReference>
<keyword evidence="3" id="KW-1185">Reference proteome</keyword>
<organism evidence="2 3">
    <name type="scientific">Actinospica durhamensis</name>
    <dbReference type="NCBI Taxonomy" id="1508375"/>
    <lineage>
        <taxon>Bacteria</taxon>
        <taxon>Bacillati</taxon>
        <taxon>Actinomycetota</taxon>
        <taxon>Actinomycetes</taxon>
        <taxon>Catenulisporales</taxon>
        <taxon>Actinospicaceae</taxon>
        <taxon>Actinospica</taxon>
    </lineage>
</organism>
<accession>A0A941EQ55</accession>
<dbReference type="AlphaFoldDB" id="A0A941EQ55"/>
<sequence>MANKRTAGFAVVTSIAANAVNGFLAAATAAVTMPSFTVPNLVTVDGTQVGLSGSVALAAPRVSFTANAGNLIDLALSATGTIQLTADGADLLEVQVTLSTSLSVPPVVDLTPLSLSIGLDPAGTSASFLEVSVLYGPPLPSVYQKALADSKVLAKFNAALHAIPASALTFTVPGAAGTFTVDFNGFKVGVDVSDVVVVPLDGVLDVASDVSPYTSGVAAELVNLITAPSPSPLYFEYGNDGYVTGPDGYTFGGHGGDGVNLAAAIDSDFLCAVVNGPASQQLSGSLLAIDPDDLPIVYTVVAGDTPDKIAEQLYKTLTTYNVQQWLQYGSITVSRSGAKITMTGPISMLSPTITAQVTPPFGSPPHTAVSETAQITGDGPPWVLEIGGTATPGDQITLVIPIGGVAISNVSLAAQGAVAQPGTAAPNLPSNIYPCLTLTLEGNLLYFGPEPSTGTPPPPDHITLNESSISFTFSISLCPIMIYGQGSPYCDIVMVSWSLSVPDLTAIGDLFPLGPFLFKGAINGAVDTYIGGQLFPDSSTTMGLSGSTPVPGSPQWTTAFNVLGVVVFPPQNDPAAPGGELATYIAVSTTGPAPAAGAFKAPAFALSADDSHSLTSLAPIPVQLSVSNVTSLLDPALGIRIAWNAKRNDTSAHVLHRDTPFTAAATTIAVQRADGPTGDLVYNDTWTVTCKVYRPADALMPEFVYYEGSLRVGLTDVVDRHHPYVFWAPREIFLDPGFPTMHYPDGKIRKVPAWRRQRRTRIHRTDLLIRCIEVPVISAHNHAPEYLDSLEHNLKPLGYKAGGGSEDTAERWRHGVLCDYCFYGGPTRTILKTPTAPTPKWV</sequence>
<comment type="caution">
    <text evidence="2">The sequence shown here is derived from an EMBL/GenBank/DDBJ whole genome shotgun (WGS) entry which is preliminary data.</text>
</comment>
<feature type="signal peptide" evidence="1">
    <location>
        <begin position="1"/>
        <end position="19"/>
    </location>
</feature>
<proteinExistence type="predicted"/>
<evidence type="ECO:0000256" key="1">
    <source>
        <dbReference type="SAM" id="SignalP"/>
    </source>
</evidence>
<keyword evidence="1" id="KW-0732">Signal</keyword>
<dbReference type="EMBL" id="JAGSOG010000083">
    <property type="protein sequence ID" value="MBR7835103.1"/>
    <property type="molecule type" value="Genomic_DNA"/>
</dbReference>
<evidence type="ECO:0000313" key="3">
    <source>
        <dbReference type="Proteomes" id="UP000675781"/>
    </source>
</evidence>
<gene>
    <name evidence="2" type="ORF">KDL01_17645</name>
</gene>